<comment type="caution">
    <text evidence="3">The sequence shown here is derived from an EMBL/GenBank/DDBJ whole genome shotgun (WGS) entry which is preliminary data.</text>
</comment>
<evidence type="ECO:0000313" key="3">
    <source>
        <dbReference type="EMBL" id="HGW91649.1"/>
    </source>
</evidence>
<keyword evidence="3" id="KW-0808">Transferase</keyword>
<dbReference type="AlphaFoldDB" id="A0A7C4YI06"/>
<keyword evidence="1" id="KW-0812">Transmembrane</keyword>
<reference evidence="3" key="1">
    <citation type="journal article" date="2020" name="mSystems">
        <title>Genome- and Community-Level Interaction Insights into Carbon Utilization and Element Cycling Functions of Hydrothermarchaeota in Hydrothermal Sediment.</title>
        <authorList>
            <person name="Zhou Z."/>
            <person name="Liu Y."/>
            <person name="Xu W."/>
            <person name="Pan J."/>
            <person name="Luo Z.H."/>
            <person name="Li M."/>
        </authorList>
    </citation>
    <scope>NUCLEOTIDE SEQUENCE [LARGE SCALE GENOMIC DNA]</scope>
    <source>
        <strain evidence="3">SpSt-780</strain>
    </source>
</reference>
<sequence length="281" mass="33348">MKISLLIPAMNRPKELEKCLKSVFSSTRIPDEIIVSDDSDKHFEKEILKICKSFKKVKYIKGPKKGLPANENHLLKFASNNFIVFLGDDNIVDRNYFQNMFKCYKKYSKIYGEKIIISGNEIRNGVEIYPGELTFLGYMARKPKDFLNIHSIVICSTLFPKHLFNSVRFDETYFYGYDEIDIALQAICKGYRIIFCPEIINFHNHSQVNREKYKLVVEEARLYEMLKVYSIYKRNILKFTIFFIISTLHIWIFGTKKGYFSLFITPFRAFKNFIHFYKNKR</sequence>
<accession>A0A7C4YI06</accession>
<keyword evidence="1" id="KW-1133">Transmembrane helix</keyword>
<feature type="transmembrane region" description="Helical" evidence="1">
    <location>
        <begin position="235"/>
        <end position="253"/>
    </location>
</feature>
<dbReference type="PANTHER" id="PTHR22916:SF3">
    <property type="entry name" value="UDP-GLCNAC:BETAGAL BETA-1,3-N-ACETYLGLUCOSAMINYLTRANSFERASE-LIKE PROTEIN 1"/>
    <property type="match status" value="1"/>
</dbReference>
<gene>
    <name evidence="3" type="ORF">ENV67_03810</name>
</gene>
<dbReference type="Gene3D" id="3.90.550.10">
    <property type="entry name" value="Spore Coat Polysaccharide Biosynthesis Protein SpsA, Chain A"/>
    <property type="match status" value="1"/>
</dbReference>
<dbReference type="GO" id="GO:0016758">
    <property type="term" value="F:hexosyltransferase activity"/>
    <property type="evidence" value="ECO:0007669"/>
    <property type="project" value="UniProtKB-ARBA"/>
</dbReference>
<dbReference type="EMBL" id="DTHG01000045">
    <property type="protein sequence ID" value="HGW91649.1"/>
    <property type="molecule type" value="Genomic_DNA"/>
</dbReference>
<dbReference type="Pfam" id="PF00535">
    <property type="entry name" value="Glycos_transf_2"/>
    <property type="match status" value="1"/>
</dbReference>
<dbReference type="PANTHER" id="PTHR22916">
    <property type="entry name" value="GLYCOSYLTRANSFERASE"/>
    <property type="match status" value="1"/>
</dbReference>
<evidence type="ECO:0000259" key="2">
    <source>
        <dbReference type="Pfam" id="PF00535"/>
    </source>
</evidence>
<name>A0A7C4YI06_UNCW3</name>
<proteinExistence type="predicted"/>
<dbReference type="InterPro" id="IPR029044">
    <property type="entry name" value="Nucleotide-diphossugar_trans"/>
</dbReference>
<dbReference type="InterPro" id="IPR001173">
    <property type="entry name" value="Glyco_trans_2-like"/>
</dbReference>
<dbReference type="SUPFAM" id="SSF53448">
    <property type="entry name" value="Nucleotide-diphospho-sugar transferases"/>
    <property type="match status" value="1"/>
</dbReference>
<organism evidence="3">
    <name type="scientific">candidate division WOR-3 bacterium</name>
    <dbReference type="NCBI Taxonomy" id="2052148"/>
    <lineage>
        <taxon>Bacteria</taxon>
        <taxon>Bacteria division WOR-3</taxon>
    </lineage>
</organism>
<feature type="domain" description="Glycosyltransferase 2-like" evidence="2">
    <location>
        <begin position="4"/>
        <end position="164"/>
    </location>
</feature>
<keyword evidence="1" id="KW-0472">Membrane</keyword>
<protein>
    <submittedName>
        <fullName evidence="3">Glycosyltransferase family 2 protein</fullName>
    </submittedName>
</protein>
<evidence type="ECO:0000256" key="1">
    <source>
        <dbReference type="SAM" id="Phobius"/>
    </source>
</evidence>